<evidence type="ECO:0000256" key="8">
    <source>
        <dbReference type="ARBA" id="ARBA00023034"/>
    </source>
</evidence>
<dbReference type="InterPro" id="IPR011990">
    <property type="entry name" value="TPR-like_helical_dom_sf"/>
</dbReference>
<dbReference type="GO" id="GO:0006888">
    <property type="term" value="P:endoplasmic reticulum to Golgi vesicle-mediated transport"/>
    <property type="evidence" value="ECO:0007669"/>
    <property type="project" value="TreeGrafter"/>
</dbReference>
<dbReference type="GO" id="GO:0015031">
    <property type="term" value="P:protein transport"/>
    <property type="evidence" value="ECO:0007669"/>
    <property type="project" value="UniProtKB-UniRule"/>
</dbReference>
<evidence type="ECO:0000256" key="10">
    <source>
        <dbReference type="ARBA" id="ARBA00023329"/>
    </source>
</evidence>
<dbReference type="PIRSF" id="PIRSF016478">
    <property type="entry name" value="Coatomer_esu"/>
    <property type="match status" value="1"/>
</dbReference>
<dbReference type="PANTHER" id="PTHR10805">
    <property type="entry name" value="COATOMER SUBUNIT EPSILON"/>
    <property type="match status" value="1"/>
</dbReference>
<accession>G0V2X7</accession>
<gene>
    <name evidence="12" type="ORF">TCIL3000_11_15170</name>
</gene>
<organism evidence="12">
    <name type="scientific">Trypanosoma congolense (strain IL3000)</name>
    <dbReference type="NCBI Taxonomy" id="1068625"/>
    <lineage>
        <taxon>Eukaryota</taxon>
        <taxon>Discoba</taxon>
        <taxon>Euglenozoa</taxon>
        <taxon>Kinetoplastea</taxon>
        <taxon>Metakinetoplastina</taxon>
        <taxon>Trypanosomatida</taxon>
        <taxon>Trypanosomatidae</taxon>
        <taxon>Trypanosoma</taxon>
        <taxon>Nannomonas</taxon>
    </lineage>
</organism>
<evidence type="ECO:0000256" key="6">
    <source>
        <dbReference type="ARBA" id="ARBA00022892"/>
    </source>
</evidence>
<dbReference type="SUPFAM" id="SSF48452">
    <property type="entry name" value="TPR-like"/>
    <property type="match status" value="1"/>
</dbReference>
<keyword evidence="5 11" id="KW-0963">Cytoplasm</keyword>
<keyword evidence="8 11" id="KW-0333">Golgi apparatus</keyword>
<dbReference type="InterPro" id="IPR006822">
    <property type="entry name" value="Coatomer_esu"/>
</dbReference>
<evidence type="ECO:0000256" key="11">
    <source>
        <dbReference type="PIRNR" id="PIRNR016478"/>
    </source>
</evidence>
<dbReference type="PANTHER" id="PTHR10805:SF0">
    <property type="entry name" value="COATOMER SUBUNIT EPSILON"/>
    <property type="match status" value="1"/>
</dbReference>
<sequence length="324" mass="35355">MADPFYDVRNAIAIGNYHQAVAEASGVKTNSRKEVEVAAFHEEKEVLIAMAQVGLGQGEAVIAQLKTATRPVLLAVREWATFCVMLKSRSDNLQEDQLLSSQLKKLTDAAEEVNDANTQIAVLAAAALLSTGDRAGALRLAKRWLNEQKKTQIPNLIRLHLDLHAIAVEALLRMGRPDLARSEVKDMEQLDEESVLTLVCSGITSLYEGVKSRDEYEKALQRFKEVSMLCGQSVFISNLTALAHMQLGDHPTAERVLHDVLAMKSGDPDTAANLAVVSAYLDKASDATSRYTQQAVATSGAWSHSYNKVSSAFDEAVDQFKATL</sequence>
<evidence type="ECO:0000256" key="3">
    <source>
        <dbReference type="ARBA" id="ARBA00008827"/>
    </source>
</evidence>
<dbReference type="Pfam" id="PF04733">
    <property type="entry name" value="Coatomer_E"/>
    <property type="match status" value="1"/>
</dbReference>
<evidence type="ECO:0000256" key="7">
    <source>
        <dbReference type="ARBA" id="ARBA00022927"/>
    </source>
</evidence>
<dbReference type="GO" id="GO:0006890">
    <property type="term" value="P:retrograde vesicle-mediated transport, Golgi to endoplasmic reticulum"/>
    <property type="evidence" value="ECO:0007669"/>
    <property type="project" value="UniProtKB-UniRule"/>
</dbReference>
<evidence type="ECO:0000256" key="9">
    <source>
        <dbReference type="ARBA" id="ARBA00023136"/>
    </source>
</evidence>
<dbReference type="GO" id="GO:0000139">
    <property type="term" value="C:Golgi membrane"/>
    <property type="evidence" value="ECO:0007669"/>
    <property type="project" value="UniProtKB-SubCell"/>
</dbReference>
<keyword evidence="7 11" id="KW-0653">Protein transport</keyword>
<keyword evidence="4 11" id="KW-0813">Transport</keyword>
<keyword evidence="9 11" id="KW-0472">Membrane</keyword>
<protein>
    <recommendedName>
        <fullName evidence="11">Coatomer subunit epsilon</fullName>
    </recommendedName>
</protein>
<proteinExistence type="inferred from homology"/>
<dbReference type="Gene3D" id="1.25.40.10">
    <property type="entry name" value="Tetratricopeptide repeat domain"/>
    <property type="match status" value="1"/>
</dbReference>
<name>G0V2X7_TRYCI</name>
<evidence type="ECO:0000313" key="12">
    <source>
        <dbReference type="EMBL" id="CCC96000.1"/>
    </source>
</evidence>
<keyword evidence="10 11" id="KW-0968">Cytoplasmic vesicle</keyword>
<dbReference type="GO" id="GO:0030126">
    <property type="term" value="C:COPI vesicle coat"/>
    <property type="evidence" value="ECO:0007669"/>
    <property type="project" value="TreeGrafter"/>
</dbReference>
<comment type="similarity">
    <text evidence="3 11">Belongs to the COPE family.</text>
</comment>
<dbReference type="EMBL" id="HE575324">
    <property type="protein sequence ID" value="CCC96000.1"/>
    <property type="molecule type" value="Genomic_DNA"/>
</dbReference>
<comment type="function">
    <text evidence="11">The coatomer is a cytosolic protein complex that binds to dilysine motifs and reversibly associates with Golgi non-clathrin-coated vesicles, which further mediate biosynthetic protein transport from the ER, via the Golgi up to the trans Golgi network. The coatomer complex is required for budding from Golgi membranes, and is essential for the retrograde Golgi-to-ER transport of dilysine-tagged proteins.</text>
</comment>
<dbReference type="GO" id="GO:0006891">
    <property type="term" value="P:intra-Golgi vesicle-mediated transport"/>
    <property type="evidence" value="ECO:0007669"/>
    <property type="project" value="TreeGrafter"/>
</dbReference>
<evidence type="ECO:0000256" key="4">
    <source>
        <dbReference type="ARBA" id="ARBA00022448"/>
    </source>
</evidence>
<dbReference type="VEuPathDB" id="TriTrypDB:TcIL3000.11.15170"/>
<evidence type="ECO:0000256" key="2">
    <source>
        <dbReference type="ARBA" id="ARBA00004347"/>
    </source>
</evidence>
<dbReference type="AlphaFoldDB" id="G0V2X7"/>
<evidence type="ECO:0000256" key="5">
    <source>
        <dbReference type="ARBA" id="ARBA00022490"/>
    </source>
</evidence>
<keyword evidence="6 11" id="KW-0931">ER-Golgi transport</keyword>
<evidence type="ECO:0000256" key="1">
    <source>
        <dbReference type="ARBA" id="ARBA00004255"/>
    </source>
</evidence>
<comment type="subcellular location">
    <subcellularLocation>
        <location evidence="2">Cytoplasmic vesicle</location>
        <location evidence="2">COPI-coated vesicle membrane</location>
        <topology evidence="2">Peripheral membrane protein</topology>
        <orientation evidence="2">Cytoplasmic side</orientation>
    </subcellularLocation>
    <subcellularLocation>
        <location evidence="1">Golgi apparatus membrane</location>
        <topology evidence="1">Peripheral membrane protein</topology>
        <orientation evidence="1">Cytoplasmic side</orientation>
    </subcellularLocation>
</comment>
<reference evidence="12" key="1">
    <citation type="journal article" date="2012" name="Proc. Natl. Acad. Sci. U.S.A.">
        <title>Antigenic diversity is generated by distinct evolutionary mechanisms in African trypanosome species.</title>
        <authorList>
            <person name="Jackson A.P."/>
            <person name="Berry A."/>
            <person name="Aslett M."/>
            <person name="Allison H.C."/>
            <person name="Burton P."/>
            <person name="Vavrova-Anderson J."/>
            <person name="Brown R."/>
            <person name="Browne H."/>
            <person name="Corton N."/>
            <person name="Hauser H."/>
            <person name="Gamble J."/>
            <person name="Gilderthorp R."/>
            <person name="Marcello L."/>
            <person name="McQuillan J."/>
            <person name="Otto T.D."/>
            <person name="Quail M.A."/>
            <person name="Sanders M.J."/>
            <person name="van Tonder A."/>
            <person name="Ginger M.L."/>
            <person name="Field M.C."/>
            <person name="Barry J.D."/>
            <person name="Hertz-Fowler C."/>
            <person name="Berriman M."/>
        </authorList>
    </citation>
    <scope>NUCLEOTIDE SEQUENCE</scope>
    <source>
        <strain evidence="12">IL3000</strain>
    </source>
</reference>
<dbReference type="GO" id="GO:0005198">
    <property type="term" value="F:structural molecule activity"/>
    <property type="evidence" value="ECO:0007669"/>
    <property type="project" value="UniProtKB-UniRule"/>
</dbReference>